<dbReference type="Pfam" id="PF12146">
    <property type="entry name" value="Hydrolase_4"/>
    <property type="match status" value="1"/>
</dbReference>
<dbReference type="EMBL" id="JAXQNO010000003">
    <property type="protein sequence ID" value="KAK4800559.1"/>
    <property type="molecule type" value="Genomic_DNA"/>
</dbReference>
<dbReference type="Pfam" id="PF08386">
    <property type="entry name" value="Abhydrolase_4"/>
    <property type="match status" value="1"/>
</dbReference>
<name>A0AAN7M801_TRANT</name>
<dbReference type="PANTHER" id="PTHR42886:SF38">
    <property type="entry name" value="ALPHA_BETA-HYDROLASES SUPERFAMILY PROTEIN"/>
    <property type="match status" value="1"/>
</dbReference>
<dbReference type="InterPro" id="IPR022742">
    <property type="entry name" value="Hydrolase_4"/>
</dbReference>
<evidence type="ECO:0008006" key="6">
    <source>
        <dbReference type="Google" id="ProtNLM"/>
    </source>
</evidence>
<dbReference type="InterPro" id="IPR013595">
    <property type="entry name" value="Pept_S33_TAP-like_C"/>
</dbReference>
<feature type="domain" description="Peptidase S33 tripeptidyl aminopeptidase-like C-terminal" evidence="1">
    <location>
        <begin position="240"/>
        <end position="301"/>
    </location>
</feature>
<feature type="domain" description="DENR N-terminal" evidence="3">
    <location>
        <begin position="10"/>
        <end position="45"/>
    </location>
</feature>
<accession>A0AAN7M801</accession>
<sequence>MAEKPQPVEVLYCAVCSLPVEYCEFGPDFGKCKPWLIKNAPHLYPDLLKDAKRQRVFIENKHGEKLVGILHDTGSKELIIICHGFQSSKENIPMVTLAGALEREGISAFCFDFAGNGESEGSFQYGNYHRESDDLRHVVQYFQGQNHIVSAIIGHSKGGNVVLLYASKHSDVQTVVNISGRFNLKRGIEGRLGRDYLQRIKQKGFIDVVNRKGRFEYRVTEESLMDRLTTDTRKACTLIPDECRVLTVHGTIDKIVPYQDALEFAKAIRNHKLLIMDGANHEYMEHLDKLASVVVDFIKEGLHQGMLRMCPSAKRPNGLCSKI</sequence>
<protein>
    <recommendedName>
        <fullName evidence="6">Serine aminopeptidase S33 domain-containing protein</fullName>
    </recommendedName>
</protein>
<feature type="domain" description="Serine aminopeptidase S33" evidence="2">
    <location>
        <begin position="76"/>
        <end position="190"/>
    </location>
</feature>
<dbReference type="SUPFAM" id="SSF53474">
    <property type="entry name" value="alpha/beta-Hydrolases"/>
    <property type="match status" value="1"/>
</dbReference>
<evidence type="ECO:0000313" key="4">
    <source>
        <dbReference type="EMBL" id="KAK4800559.1"/>
    </source>
</evidence>
<dbReference type="PANTHER" id="PTHR42886">
    <property type="entry name" value="RE40534P-RELATED"/>
    <property type="match status" value="1"/>
</dbReference>
<dbReference type="Pfam" id="PF21023">
    <property type="entry name" value="DENR_N"/>
    <property type="match status" value="1"/>
</dbReference>
<proteinExistence type="predicted"/>
<dbReference type="AlphaFoldDB" id="A0AAN7M801"/>
<evidence type="ECO:0000313" key="5">
    <source>
        <dbReference type="Proteomes" id="UP001346149"/>
    </source>
</evidence>
<dbReference type="Gene3D" id="3.40.50.1820">
    <property type="entry name" value="alpha/beta hydrolase"/>
    <property type="match status" value="1"/>
</dbReference>
<comment type="caution">
    <text evidence="4">The sequence shown here is derived from an EMBL/GenBank/DDBJ whole genome shotgun (WGS) entry which is preliminary data.</text>
</comment>
<evidence type="ECO:0000259" key="1">
    <source>
        <dbReference type="Pfam" id="PF08386"/>
    </source>
</evidence>
<organism evidence="4 5">
    <name type="scientific">Trapa natans</name>
    <name type="common">Water chestnut</name>
    <dbReference type="NCBI Taxonomy" id="22666"/>
    <lineage>
        <taxon>Eukaryota</taxon>
        <taxon>Viridiplantae</taxon>
        <taxon>Streptophyta</taxon>
        <taxon>Embryophyta</taxon>
        <taxon>Tracheophyta</taxon>
        <taxon>Spermatophyta</taxon>
        <taxon>Magnoliopsida</taxon>
        <taxon>eudicotyledons</taxon>
        <taxon>Gunneridae</taxon>
        <taxon>Pentapetalae</taxon>
        <taxon>rosids</taxon>
        <taxon>malvids</taxon>
        <taxon>Myrtales</taxon>
        <taxon>Lythraceae</taxon>
        <taxon>Trapa</taxon>
    </lineage>
</organism>
<reference evidence="4 5" key="1">
    <citation type="journal article" date="2023" name="Hortic Res">
        <title>Pangenome of water caltrop reveals structural variations and asymmetric subgenome divergence after allopolyploidization.</title>
        <authorList>
            <person name="Zhang X."/>
            <person name="Chen Y."/>
            <person name="Wang L."/>
            <person name="Yuan Y."/>
            <person name="Fang M."/>
            <person name="Shi L."/>
            <person name="Lu R."/>
            <person name="Comes H.P."/>
            <person name="Ma Y."/>
            <person name="Chen Y."/>
            <person name="Huang G."/>
            <person name="Zhou Y."/>
            <person name="Zheng Z."/>
            <person name="Qiu Y."/>
        </authorList>
    </citation>
    <scope>NUCLEOTIDE SEQUENCE [LARGE SCALE GENOMIC DNA]</scope>
    <source>
        <strain evidence="4">F231</strain>
    </source>
</reference>
<evidence type="ECO:0000259" key="2">
    <source>
        <dbReference type="Pfam" id="PF12146"/>
    </source>
</evidence>
<evidence type="ECO:0000259" key="3">
    <source>
        <dbReference type="Pfam" id="PF21023"/>
    </source>
</evidence>
<dbReference type="Proteomes" id="UP001346149">
    <property type="component" value="Unassembled WGS sequence"/>
</dbReference>
<gene>
    <name evidence="4" type="ORF">SAY86_021046</name>
</gene>
<keyword evidence="5" id="KW-1185">Reference proteome</keyword>
<dbReference type="InterPro" id="IPR048517">
    <property type="entry name" value="DENR_N"/>
</dbReference>
<dbReference type="InterPro" id="IPR029058">
    <property type="entry name" value="AB_hydrolase_fold"/>
</dbReference>